<feature type="compositionally biased region" description="Polar residues" evidence="1">
    <location>
        <begin position="22"/>
        <end position="31"/>
    </location>
</feature>
<reference evidence="2 3" key="1">
    <citation type="submission" date="2022-03" db="EMBL/GenBank/DDBJ databases">
        <authorList>
            <person name="Nunn A."/>
            <person name="Chopra R."/>
            <person name="Nunn A."/>
            <person name="Contreras Garrido A."/>
        </authorList>
    </citation>
    <scope>NUCLEOTIDE SEQUENCE [LARGE SCALE GENOMIC DNA]</scope>
</reference>
<dbReference type="Proteomes" id="UP000836841">
    <property type="component" value="Chromosome 6"/>
</dbReference>
<accession>A0AAU9SRI9</accession>
<feature type="region of interest" description="Disordered" evidence="1">
    <location>
        <begin position="1"/>
        <end position="33"/>
    </location>
</feature>
<sequence>MSNSTNEETLEDESGKLDDKISNQQTEQSQEWDWETMARAWVTAFPDAKAVVSATEVETWIGSNFDSLPADLRRRPRSDLVDRLISLQHYMRPTPSDENEQNAEENQSDHPLQHYMRPTQSYENEQNAEENQEDHSLQLHMRPTQSDENEQNGEENHTDQHPARFQRTDQWLPVYSWLESLDNGELVKSKDISEWLDANPDVKEELSSRHSRYHLTHYVKKCHLKILKRKEKKGLIRLSRATAMEVHKEFGEKHTSTLSADPMSNIPKDSDLYRTKQKEAKRRFEILVELEKKLAPHFSRPRIANR</sequence>
<evidence type="ECO:0000256" key="1">
    <source>
        <dbReference type="SAM" id="MobiDB-lite"/>
    </source>
</evidence>
<proteinExistence type="predicted"/>
<feature type="region of interest" description="Disordered" evidence="1">
    <location>
        <begin position="143"/>
        <end position="165"/>
    </location>
</feature>
<dbReference type="AlphaFoldDB" id="A0AAU9SRI9"/>
<protein>
    <submittedName>
        <fullName evidence="2">Uncharacterized protein</fullName>
    </submittedName>
</protein>
<name>A0AAU9SRI9_THLAR</name>
<gene>
    <name evidence="2" type="ORF">TAV2_LOCUS19769</name>
</gene>
<keyword evidence="3" id="KW-1185">Reference proteome</keyword>
<organism evidence="2 3">
    <name type="scientific">Thlaspi arvense</name>
    <name type="common">Field penny-cress</name>
    <dbReference type="NCBI Taxonomy" id="13288"/>
    <lineage>
        <taxon>Eukaryota</taxon>
        <taxon>Viridiplantae</taxon>
        <taxon>Streptophyta</taxon>
        <taxon>Embryophyta</taxon>
        <taxon>Tracheophyta</taxon>
        <taxon>Spermatophyta</taxon>
        <taxon>Magnoliopsida</taxon>
        <taxon>eudicotyledons</taxon>
        <taxon>Gunneridae</taxon>
        <taxon>Pentapetalae</taxon>
        <taxon>rosids</taxon>
        <taxon>malvids</taxon>
        <taxon>Brassicales</taxon>
        <taxon>Brassicaceae</taxon>
        <taxon>Thlaspideae</taxon>
        <taxon>Thlaspi</taxon>
    </lineage>
</organism>
<feature type="region of interest" description="Disordered" evidence="1">
    <location>
        <begin position="90"/>
        <end position="111"/>
    </location>
</feature>
<evidence type="ECO:0000313" key="3">
    <source>
        <dbReference type="Proteomes" id="UP000836841"/>
    </source>
</evidence>
<dbReference type="EMBL" id="OU466862">
    <property type="protein sequence ID" value="CAH2070759.1"/>
    <property type="molecule type" value="Genomic_DNA"/>
</dbReference>
<evidence type="ECO:0000313" key="2">
    <source>
        <dbReference type="EMBL" id="CAH2070759.1"/>
    </source>
</evidence>